<dbReference type="InterPro" id="IPR036291">
    <property type="entry name" value="NAD(P)-bd_dom_sf"/>
</dbReference>
<comment type="caution">
    <text evidence="4">The sequence shown here is derived from an EMBL/GenBank/DDBJ whole genome shotgun (WGS) entry which is preliminary data.</text>
</comment>
<dbReference type="Pfam" id="PF00106">
    <property type="entry name" value="adh_short"/>
    <property type="match status" value="1"/>
</dbReference>
<keyword evidence="2" id="KW-0560">Oxidoreductase</keyword>
<evidence type="ECO:0000313" key="4">
    <source>
        <dbReference type="EMBL" id="KAK9845020.1"/>
    </source>
</evidence>
<evidence type="ECO:0000256" key="2">
    <source>
        <dbReference type="ARBA" id="ARBA00023002"/>
    </source>
</evidence>
<gene>
    <name evidence="4" type="ORF">WJX74_009736</name>
</gene>
<keyword evidence="3" id="KW-0812">Transmembrane</keyword>
<feature type="transmembrane region" description="Helical" evidence="3">
    <location>
        <begin position="6"/>
        <end position="28"/>
    </location>
</feature>
<feature type="transmembrane region" description="Helical" evidence="3">
    <location>
        <begin position="170"/>
        <end position="191"/>
    </location>
</feature>
<dbReference type="AlphaFoldDB" id="A0AAW1SGF7"/>
<dbReference type="InterPro" id="IPR002347">
    <property type="entry name" value="SDR_fam"/>
</dbReference>
<dbReference type="PRINTS" id="PR00081">
    <property type="entry name" value="GDHRDH"/>
</dbReference>
<evidence type="ECO:0000313" key="5">
    <source>
        <dbReference type="Proteomes" id="UP001438707"/>
    </source>
</evidence>
<comment type="subcellular location">
    <subcellularLocation>
        <location evidence="1">Endoplasmic reticulum</location>
    </subcellularLocation>
</comment>
<proteinExistence type="predicted"/>
<dbReference type="PROSITE" id="PS00061">
    <property type="entry name" value="ADH_SHORT"/>
    <property type="match status" value="1"/>
</dbReference>
<accession>A0AAW1SGF7</accession>
<dbReference type="EMBL" id="JALJOS010000001">
    <property type="protein sequence ID" value="KAK9845020.1"/>
    <property type="molecule type" value="Genomic_DNA"/>
</dbReference>
<dbReference type="GO" id="GO:0005783">
    <property type="term" value="C:endoplasmic reticulum"/>
    <property type="evidence" value="ECO:0007669"/>
    <property type="project" value="UniProtKB-SubCell"/>
</dbReference>
<evidence type="ECO:0000256" key="3">
    <source>
        <dbReference type="SAM" id="Phobius"/>
    </source>
</evidence>
<reference evidence="4 5" key="1">
    <citation type="journal article" date="2024" name="Nat. Commun.">
        <title>Phylogenomics reveals the evolutionary origins of lichenization in chlorophyte algae.</title>
        <authorList>
            <person name="Puginier C."/>
            <person name="Libourel C."/>
            <person name="Otte J."/>
            <person name="Skaloud P."/>
            <person name="Haon M."/>
            <person name="Grisel S."/>
            <person name="Petersen M."/>
            <person name="Berrin J.G."/>
            <person name="Delaux P.M."/>
            <person name="Dal Grande F."/>
            <person name="Keller J."/>
        </authorList>
    </citation>
    <scope>NUCLEOTIDE SEQUENCE [LARGE SCALE GENOMIC DNA]</scope>
    <source>
        <strain evidence="4 5">SAG 2145</strain>
    </source>
</reference>
<dbReference type="PANTHER" id="PTHR43899">
    <property type="entry name" value="RH59310P"/>
    <property type="match status" value="1"/>
</dbReference>
<name>A0AAW1SGF7_9CHLO</name>
<dbReference type="InterPro" id="IPR051019">
    <property type="entry name" value="VLCFA-Steroid_DH"/>
</dbReference>
<keyword evidence="3" id="KW-1133">Transmembrane helix</keyword>
<protein>
    <submittedName>
        <fullName evidence="4">Uncharacterized protein</fullName>
    </submittedName>
</protein>
<dbReference type="SUPFAM" id="SSF51735">
    <property type="entry name" value="NAD(P)-binding Rossmann-fold domains"/>
    <property type="match status" value="1"/>
</dbReference>
<organism evidence="4 5">
    <name type="scientific">Apatococcus lobatus</name>
    <dbReference type="NCBI Taxonomy" id="904363"/>
    <lineage>
        <taxon>Eukaryota</taxon>
        <taxon>Viridiplantae</taxon>
        <taxon>Chlorophyta</taxon>
        <taxon>core chlorophytes</taxon>
        <taxon>Trebouxiophyceae</taxon>
        <taxon>Chlorellales</taxon>
        <taxon>Chlorellaceae</taxon>
        <taxon>Apatococcus</taxon>
    </lineage>
</organism>
<dbReference type="InterPro" id="IPR020904">
    <property type="entry name" value="Sc_DH/Rdtase_CS"/>
</dbReference>
<dbReference type="Proteomes" id="UP001438707">
    <property type="component" value="Unassembled WGS sequence"/>
</dbReference>
<keyword evidence="5" id="KW-1185">Reference proteome</keyword>
<dbReference type="Gene3D" id="3.40.50.720">
    <property type="entry name" value="NAD(P)-binding Rossmann-like Domain"/>
    <property type="match status" value="1"/>
</dbReference>
<evidence type="ECO:0000256" key="1">
    <source>
        <dbReference type="ARBA" id="ARBA00004240"/>
    </source>
</evidence>
<dbReference type="PANTHER" id="PTHR43899:SF4">
    <property type="entry name" value="17 BETA-HYDROXYSTEROID DEHYDROGENASE TYPE 3"/>
    <property type="match status" value="1"/>
</dbReference>
<dbReference type="GO" id="GO:0016491">
    <property type="term" value="F:oxidoreductase activity"/>
    <property type="evidence" value="ECO:0007669"/>
    <property type="project" value="UniProtKB-KW"/>
</dbReference>
<keyword evidence="3" id="KW-0472">Membrane</keyword>
<sequence>MGLIPWLVLLVFFLSTGSYLLLALFSALPARNLKKAYNAKWALVTGASSGIGLALTKKLAKQGLNVVVVALNDQLLHDSCEELTLQHPATSFRKVGVDLASPGFMPGILDATRDLDIQVVFCNAGYMLTGFFHTLSVEKQLANMHCNATSAVEITHYFLSRMTAKKLRGCFVYTSSAAAAIPSPFSVLYAATKSFLSSFGASLAIETKHLGIDVLVFHPSPVSSRFYDKAHKIDVLEMFKKLAVDADALPDIVFANIGRCVLQDLGFTAVAFRLLMKLIDYNLFATVISRAAPLMPDFQRHMKMTRKDAWCE</sequence>